<dbReference type="AlphaFoldDB" id="A0A8H1L369"/>
<dbReference type="Pfam" id="PF09339">
    <property type="entry name" value="HTH_IclR"/>
    <property type="match status" value="1"/>
</dbReference>
<dbReference type="EMBL" id="RCIY01000106">
    <property type="protein sequence ID" value="TGG76236.1"/>
    <property type="molecule type" value="Genomic_DNA"/>
</dbReference>
<feature type="region of interest" description="Disordered" evidence="1">
    <location>
        <begin position="102"/>
        <end position="157"/>
    </location>
</feature>
<dbReference type="InterPro" id="IPR005471">
    <property type="entry name" value="Tscrpt_reg_IclR_N"/>
</dbReference>
<dbReference type="InterPro" id="IPR036390">
    <property type="entry name" value="WH_DNA-bd_sf"/>
</dbReference>
<accession>A0A8H1L369</accession>
<dbReference type="Gene3D" id="1.10.10.10">
    <property type="entry name" value="Winged helix-like DNA-binding domain superfamily/Winged helix DNA-binding domain"/>
    <property type="match status" value="1"/>
</dbReference>
<dbReference type="Proteomes" id="UP000298111">
    <property type="component" value="Unassembled WGS sequence"/>
</dbReference>
<sequence>MPGRESGRTGGQDARNHSTLKVWTYGEMDGAQDGAGLVSAARGFALLAALAALEREQPGAHRLGVIAGRAGLSPSQANKLLAQAEEHGLVRRTGYGRYTLTAPATVSGKPAPPLPPSASPRGTPPRAARVPAPAVARRPPAPPVPPAGARVTASPAP</sequence>
<organism evidence="3 4">
    <name type="scientific">Streptomyces albus</name>
    <dbReference type="NCBI Taxonomy" id="1888"/>
    <lineage>
        <taxon>Bacteria</taxon>
        <taxon>Bacillati</taxon>
        <taxon>Actinomycetota</taxon>
        <taxon>Actinomycetes</taxon>
        <taxon>Kitasatosporales</taxon>
        <taxon>Streptomycetaceae</taxon>
        <taxon>Streptomyces</taxon>
    </lineage>
</organism>
<name>A0A8H1L369_9ACTN</name>
<feature type="compositionally biased region" description="Low complexity" evidence="1">
    <location>
        <begin position="147"/>
        <end position="157"/>
    </location>
</feature>
<evidence type="ECO:0000313" key="3">
    <source>
        <dbReference type="EMBL" id="TGG76236.1"/>
    </source>
</evidence>
<comment type="caution">
    <text evidence="3">The sequence shown here is derived from an EMBL/GenBank/DDBJ whole genome shotgun (WGS) entry which is preliminary data.</text>
</comment>
<dbReference type="SUPFAM" id="SSF46785">
    <property type="entry name" value="Winged helix' DNA-binding domain"/>
    <property type="match status" value="1"/>
</dbReference>
<reference evidence="3 4" key="1">
    <citation type="submission" date="2018-10" db="EMBL/GenBank/DDBJ databases">
        <title>Isolation of pseudouridimycin from Streptomyces albus DSM 40763.</title>
        <authorList>
            <person name="Rosenqvist P."/>
            <person name="Metsae-Ketelae M."/>
            <person name="Virta P."/>
        </authorList>
    </citation>
    <scope>NUCLEOTIDE SEQUENCE [LARGE SCALE GENOMIC DNA]</scope>
    <source>
        <strain evidence="3 4">DSM 40763</strain>
    </source>
</reference>
<evidence type="ECO:0000256" key="1">
    <source>
        <dbReference type="SAM" id="MobiDB-lite"/>
    </source>
</evidence>
<evidence type="ECO:0000259" key="2">
    <source>
        <dbReference type="Pfam" id="PF09339"/>
    </source>
</evidence>
<evidence type="ECO:0000313" key="4">
    <source>
        <dbReference type="Proteomes" id="UP000298111"/>
    </source>
</evidence>
<dbReference type="InterPro" id="IPR036388">
    <property type="entry name" value="WH-like_DNA-bd_sf"/>
</dbReference>
<gene>
    <name evidence="3" type="ORF">D8771_29940</name>
</gene>
<dbReference type="GO" id="GO:0006355">
    <property type="term" value="P:regulation of DNA-templated transcription"/>
    <property type="evidence" value="ECO:0007669"/>
    <property type="project" value="InterPro"/>
</dbReference>
<feature type="compositionally biased region" description="Low complexity" evidence="1">
    <location>
        <begin position="119"/>
        <end position="138"/>
    </location>
</feature>
<protein>
    <recommendedName>
        <fullName evidence="2">HTH iclR-type domain-containing protein</fullName>
    </recommendedName>
</protein>
<proteinExistence type="predicted"/>
<dbReference type="GO" id="GO:0003677">
    <property type="term" value="F:DNA binding"/>
    <property type="evidence" value="ECO:0007669"/>
    <property type="project" value="InterPro"/>
</dbReference>
<feature type="domain" description="HTH iclR-type" evidence="2">
    <location>
        <begin position="39"/>
        <end position="93"/>
    </location>
</feature>